<gene>
    <name evidence="2" type="ORF">Y88_1045</name>
</gene>
<sequence length="180" mass="20245">MFIDRFARSMRTSLAIATGNAITRDPISRGGRQTTPTHGEERAEHFMNNDWSTPMWRNSDQTLTPPHHSLRKPMRKPMTSGQKLAQALFDRAGPLARLVRHGETQWSSATFTGARHTFVLRFSGHEAVADAETLTMLIADEELTIPGALIAEIDVRRFTQTLLPHPEAELEIAVLLLDRH</sequence>
<dbReference type="OrthoDB" id="7473760at2"/>
<dbReference type="AlphaFoldDB" id="F1Z8P2"/>
<keyword evidence="3" id="KW-1185">Reference proteome</keyword>
<evidence type="ECO:0000313" key="2">
    <source>
        <dbReference type="EMBL" id="EGD58983.1"/>
    </source>
</evidence>
<dbReference type="InParanoid" id="F1Z8P2"/>
<dbReference type="Proteomes" id="UP000004728">
    <property type="component" value="Unassembled WGS sequence"/>
</dbReference>
<feature type="compositionally biased region" description="Polar residues" evidence="1">
    <location>
        <begin position="50"/>
        <end position="64"/>
    </location>
</feature>
<accession>F1Z8P2</accession>
<reference evidence="2 3" key="1">
    <citation type="journal article" date="2012" name="J. Bacteriol.">
        <title>Draft Genome Sequence of Novosphingobium nitrogenifigens Y88T.</title>
        <authorList>
            <person name="Strabala T.J."/>
            <person name="Macdonald L."/>
            <person name="Liu V."/>
            <person name="Smit A.M."/>
        </authorList>
    </citation>
    <scope>NUCLEOTIDE SEQUENCE [LARGE SCALE GENOMIC DNA]</scope>
    <source>
        <strain evidence="2 3">DSM 19370</strain>
    </source>
</reference>
<evidence type="ECO:0000313" key="3">
    <source>
        <dbReference type="Proteomes" id="UP000004728"/>
    </source>
</evidence>
<proteinExistence type="predicted"/>
<dbReference type="HOGENOM" id="CLU_1494779_0_0_5"/>
<dbReference type="EMBL" id="AEWJ01000037">
    <property type="protein sequence ID" value="EGD58983.1"/>
    <property type="molecule type" value="Genomic_DNA"/>
</dbReference>
<feature type="region of interest" description="Disordered" evidence="1">
    <location>
        <begin position="50"/>
        <end position="75"/>
    </location>
</feature>
<evidence type="ECO:0000256" key="1">
    <source>
        <dbReference type="SAM" id="MobiDB-lite"/>
    </source>
</evidence>
<organism evidence="2 3">
    <name type="scientific">Novosphingobium nitrogenifigens DSM 19370</name>
    <dbReference type="NCBI Taxonomy" id="983920"/>
    <lineage>
        <taxon>Bacteria</taxon>
        <taxon>Pseudomonadati</taxon>
        <taxon>Pseudomonadota</taxon>
        <taxon>Alphaproteobacteria</taxon>
        <taxon>Sphingomonadales</taxon>
        <taxon>Sphingomonadaceae</taxon>
        <taxon>Novosphingobium</taxon>
    </lineage>
</organism>
<protein>
    <submittedName>
        <fullName evidence="2">Uncharacterized protein</fullName>
    </submittedName>
</protein>
<name>F1Z8P2_9SPHN</name>
<dbReference type="RefSeq" id="WP_008065805.1">
    <property type="nucleotide sequence ID" value="NZ_AQWK01000001.1"/>
</dbReference>
<comment type="caution">
    <text evidence="2">The sequence shown here is derived from an EMBL/GenBank/DDBJ whole genome shotgun (WGS) entry which is preliminary data.</text>
</comment>